<gene>
    <name evidence="9" type="ORF">S01H1_80458</name>
</gene>
<feature type="non-terminal residue" evidence="9">
    <location>
        <position position="219"/>
    </location>
</feature>
<dbReference type="PANTHER" id="PTHR43687">
    <property type="entry name" value="ADENYLYLSULFATE REDUCTASE, BETA SUBUNIT"/>
    <property type="match status" value="1"/>
</dbReference>
<dbReference type="SUPFAM" id="SSF51905">
    <property type="entry name" value="FAD/NAD(P)-binding domain"/>
    <property type="match status" value="1"/>
</dbReference>
<evidence type="ECO:0000313" key="9">
    <source>
        <dbReference type="EMBL" id="GAG47844.1"/>
    </source>
</evidence>
<feature type="domain" description="4Fe-4S ferredoxin-type" evidence="8">
    <location>
        <begin position="162"/>
        <end position="191"/>
    </location>
</feature>
<dbReference type="EMBL" id="BARS01054334">
    <property type="protein sequence ID" value="GAG47844.1"/>
    <property type="molecule type" value="Genomic_DNA"/>
</dbReference>
<dbReference type="InterPro" id="IPR017900">
    <property type="entry name" value="4Fe4S_Fe_S_CS"/>
</dbReference>
<keyword evidence="6" id="KW-0408">Iron</keyword>
<dbReference type="Gene3D" id="3.30.70.20">
    <property type="match status" value="1"/>
</dbReference>
<dbReference type="AlphaFoldDB" id="X0XWU4"/>
<dbReference type="Pfam" id="PF12838">
    <property type="entry name" value="Fer4_7"/>
    <property type="match status" value="1"/>
</dbReference>
<comment type="caution">
    <text evidence="9">The sequence shown here is derived from an EMBL/GenBank/DDBJ whole genome shotgun (WGS) entry which is preliminary data.</text>
</comment>
<keyword evidence="2" id="KW-0004">4Fe-4S</keyword>
<keyword evidence="7" id="KW-0411">Iron-sulfur</keyword>
<dbReference type="SUPFAM" id="SSF54862">
    <property type="entry name" value="4Fe-4S ferredoxins"/>
    <property type="match status" value="1"/>
</dbReference>
<evidence type="ECO:0000256" key="2">
    <source>
        <dbReference type="ARBA" id="ARBA00022485"/>
    </source>
</evidence>
<evidence type="ECO:0000256" key="1">
    <source>
        <dbReference type="ARBA" id="ARBA00022448"/>
    </source>
</evidence>
<evidence type="ECO:0000256" key="6">
    <source>
        <dbReference type="ARBA" id="ARBA00023004"/>
    </source>
</evidence>
<evidence type="ECO:0000256" key="3">
    <source>
        <dbReference type="ARBA" id="ARBA00022723"/>
    </source>
</evidence>
<dbReference type="InterPro" id="IPR017896">
    <property type="entry name" value="4Fe4S_Fe-S-bd"/>
</dbReference>
<dbReference type="InterPro" id="IPR050572">
    <property type="entry name" value="Fe-S_Ferredoxin"/>
</dbReference>
<keyword evidence="4" id="KW-0677">Repeat</keyword>
<organism evidence="9">
    <name type="scientific">marine sediment metagenome</name>
    <dbReference type="NCBI Taxonomy" id="412755"/>
    <lineage>
        <taxon>unclassified sequences</taxon>
        <taxon>metagenomes</taxon>
        <taxon>ecological metagenomes</taxon>
    </lineage>
</organism>
<evidence type="ECO:0000256" key="4">
    <source>
        <dbReference type="ARBA" id="ARBA00022737"/>
    </source>
</evidence>
<name>X0XWU4_9ZZZZ</name>
<keyword evidence="1" id="KW-0813">Transport</keyword>
<keyword evidence="5" id="KW-0249">Electron transport</keyword>
<protein>
    <recommendedName>
        <fullName evidence="8">4Fe-4S ferredoxin-type domain-containing protein</fullName>
    </recommendedName>
</protein>
<accession>X0XWU4</accession>
<evidence type="ECO:0000256" key="5">
    <source>
        <dbReference type="ARBA" id="ARBA00022982"/>
    </source>
</evidence>
<evidence type="ECO:0000259" key="8">
    <source>
        <dbReference type="PROSITE" id="PS51379"/>
    </source>
</evidence>
<dbReference type="PROSITE" id="PS51379">
    <property type="entry name" value="4FE4S_FER_2"/>
    <property type="match status" value="2"/>
</dbReference>
<sequence length="219" mass="24083">MKELNPEAHIYILHRDLLTYGVEYERYYRHAKEVGVRFLHYDLQHPPQVVGDDRAEAVVVRDALRNRELHLPVDLVVLTTPLIPRPDNETISHFLKVPVGESGFFLEAHIKLRPVEFATDGIYVCGAARWPADISESISQAYAASSKASIPMRTGRVTAEAITAFCDLARCMGCGTCIVTCPFNAIELQILEDGRQAASVNLVQCKGCGSCVAACPNGA</sequence>
<keyword evidence="3" id="KW-0479">Metal-binding</keyword>
<feature type="domain" description="4Fe-4S ferredoxin-type" evidence="8">
    <location>
        <begin position="196"/>
        <end position="219"/>
    </location>
</feature>
<dbReference type="InterPro" id="IPR036188">
    <property type="entry name" value="FAD/NAD-bd_sf"/>
</dbReference>
<dbReference type="PANTHER" id="PTHR43687:SF6">
    <property type="entry name" value="L-ASPARTATE SEMIALDEHYDE SULFURTRANSFERASE IRON-SULFUR SUBUNIT"/>
    <property type="match status" value="1"/>
</dbReference>
<reference evidence="9" key="1">
    <citation type="journal article" date="2014" name="Front. Microbiol.">
        <title>High frequency of phylogenetically diverse reductive dehalogenase-homologous genes in deep subseafloor sedimentary metagenomes.</title>
        <authorList>
            <person name="Kawai M."/>
            <person name="Futagami T."/>
            <person name="Toyoda A."/>
            <person name="Takaki Y."/>
            <person name="Nishi S."/>
            <person name="Hori S."/>
            <person name="Arai W."/>
            <person name="Tsubouchi T."/>
            <person name="Morono Y."/>
            <person name="Uchiyama I."/>
            <person name="Ito T."/>
            <person name="Fujiyama A."/>
            <person name="Inagaki F."/>
            <person name="Takami H."/>
        </authorList>
    </citation>
    <scope>NUCLEOTIDE SEQUENCE</scope>
    <source>
        <strain evidence="9">Expedition CK06-06</strain>
    </source>
</reference>
<dbReference type="GO" id="GO:0046872">
    <property type="term" value="F:metal ion binding"/>
    <property type="evidence" value="ECO:0007669"/>
    <property type="project" value="UniProtKB-KW"/>
</dbReference>
<dbReference type="GO" id="GO:0051539">
    <property type="term" value="F:4 iron, 4 sulfur cluster binding"/>
    <property type="evidence" value="ECO:0007669"/>
    <property type="project" value="UniProtKB-KW"/>
</dbReference>
<evidence type="ECO:0000256" key="7">
    <source>
        <dbReference type="ARBA" id="ARBA00023014"/>
    </source>
</evidence>
<proteinExistence type="predicted"/>
<dbReference type="PROSITE" id="PS00198">
    <property type="entry name" value="4FE4S_FER_1"/>
    <property type="match status" value="2"/>
</dbReference>